<keyword evidence="2" id="KW-1185">Reference proteome</keyword>
<protein>
    <submittedName>
        <fullName evidence="1">Uncharacterized protein</fullName>
    </submittedName>
</protein>
<proteinExistence type="predicted"/>
<organism evidence="1 2">
    <name type="scientific">Fusarium venenatum</name>
    <dbReference type="NCBI Taxonomy" id="56646"/>
    <lineage>
        <taxon>Eukaryota</taxon>
        <taxon>Fungi</taxon>
        <taxon>Dikarya</taxon>
        <taxon>Ascomycota</taxon>
        <taxon>Pezizomycotina</taxon>
        <taxon>Sordariomycetes</taxon>
        <taxon>Hypocreomycetidae</taxon>
        <taxon>Hypocreales</taxon>
        <taxon>Nectriaceae</taxon>
        <taxon>Fusarium</taxon>
    </lineage>
</organism>
<dbReference type="AlphaFoldDB" id="A0A2L2TQB3"/>
<sequence>MPPGVTAPSLHHREGTVQLLISQLGKLESALVLGSALEGQTHQLGMMETFAFPFAMARTQRL</sequence>
<dbReference type="EMBL" id="LN649230">
    <property type="protein sequence ID" value="CEI61735.1"/>
    <property type="molecule type" value="Genomic_DNA"/>
</dbReference>
<evidence type="ECO:0000313" key="1">
    <source>
        <dbReference type="EMBL" id="CEI61735.1"/>
    </source>
</evidence>
<evidence type="ECO:0000313" key="2">
    <source>
        <dbReference type="Proteomes" id="UP000245910"/>
    </source>
</evidence>
<accession>A0A2L2TQB3</accession>
<reference evidence="2" key="1">
    <citation type="submission" date="2014-10" db="EMBL/GenBank/DDBJ databases">
        <authorList>
            <person name="King R."/>
        </authorList>
    </citation>
    <scope>NUCLEOTIDE SEQUENCE [LARGE SCALE GENOMIC DNA]</scope>
    <source>
        <strain evidence="2">A3/5</strain>
    </source>
</reference>
<name>A0A2L2TQB3_9HYPO</name>
<dbReference type="Proteomes" id="UP000245910">
    <property type="component" value="Chromosome II"/>
</dbReference>